<protein>
    <submittedName>
        <fullName evidence="1">Uncharacterized protein</fullName>
    </submittedName>
</protein>
<organism evidence="1 2">
    <name type="scientific">Hungatella hathewayi</name>
    <dbReference type="NCBI Taxonomy" id="154046"/>
    <lineage>
        <taxon>Bacteria</taxon>
        <taxon>Bacillati</taxon>
        <taxon>Bacillota</taxon>
        <taxon>Clostridia</taxon>
        <taxon>Lachnospirales</taxon>
        <taxon>Lachnospiraceae</taxon>
        <taxon>Hungatella</taxon>
    </lineage>
</organism>
<proteinExistence type="predicted"/>
<dbReference type="Proteomes" id="UP000261111">
    <property type="component" value="Unassembled WGS sequence"/>
</dbReference>
<comment type="caution">
    <text evidence="1">The sequence shown here is derived from an EMBL/GenBank/DDBJ whole genome shotgun (WGS) entry which is preliminary data.</text>
</comment>
<accession>A0A3E2WYE8</accession>
<reference evidence="1 2" key="1">
    <citation type="submission" date="2018-08" db="EMBL/GenBank/DDBJ databases">
        <title>A genome reference for cultivated species of the human gut microbiota.</title>
        <authorList>
            <person name="Zou Y."/>
            <person name="Xue W."/>
            <person name="Luo G."/>
        </authorList>
    </citation>
    <scope>NUCLEOTIDE SEQUENCE [LARGE SCALE GENOMIC DNA]</scope>
    <source>
        <strain evidence="1 2">AF19-21</strain>
    </source>
</reference>
<dbReference type="AlphaFoldDB" id="A0A3E2WYE8"/>
<evidence type="ECO:0000313" key="2">
    <source>
        <dbReference type="Proteomes" id="UP000261111"/>
    </source>
</evidence>
<dbReference type="EMBL" id="QVIA01000006">
    <property type="protein sequence ID" value="RGC33346.1"/>
    <property type="molecule type" value="Genomic_DNA"/>
</dbReference>
<name>A0A3E2WYE8_9FIRM</name>
<sequence length="70" mass="7529">MGGHWERGRLLKVCRGRYGGTHTGILAAGHLLTPSNIKIGLLYGTTDIHRGILMNSTVNVGLMGLACREI</sequence>
<evidence type="ECO:0000313" key="1">
    <source>
        <dbReference type="EMBL" id="RGC33346.1"/>
    </source>
</evidence>
<gene>
    <name evidence="1" type="ORF">DWX41_07015</name>
</gene>